<keyword evidence="8" id="KW-1133">Transmembrane helix</keyword>
<dbReference type="InterPro" id="IPR001834">
    <property type="entry name" value="CBR-like"/>
</dbReference>
<accession>A0A9W6SUI3</accession>
<comment type="similarity">
    <text evidence="2">Belongs to the flavoprotein pyridine nucleotide cytochrome reductase family.</text>
</comment>
<comment type="cofactor">
    <cofactor evidence="1 6">
        <name>FAD</name>
        <dbReference type="ChEBI" id="CHEBI:57692"/>
    </cofactor>
</comment>
<comment type="caution">
    <text evidence="9">The sequence shown here is derived from an EMBL/GenBank/DDBJ whole genome shotgun (WGS) entry which is preliminary data.</text>
</comment>
<evidence type="ECO:0000256" key="2">
    <source>
        <dbReference type="ARBA" id="ARBA00006105"/>
    </source>
</evidence>
<evidence type="ECO:0000256" key="3">
    <source>
        <dbReference type="ARBA" id="ARBA00022630"/>
    </source>
</evidence>
<evidence type="ECO:0000256" key="5">
    <source>
        <dbReference type="ARBA" id="ARBA00023002"/>
    </source>
</evidence>
<keyword evidence="8" id="KW-0812">Transmembrane</keyword>
<proteinExistence type="inferred from homology"/>
<name>A0A9W6SUI3_CANBO</name>
<dbReference type="GO" id="GO:0005741">
    <property type="term" value="C:mitochondrial outer membrane"/>
    <property type="evidence" value="ECO:0007669"/>
    <property type="project" value="UniProtKB-SubCell"/>
</dbReference>
<dbReference type="PANTHER" id="PTHR19370">
    <property type="entry name" value="NADH-CYTOCHROME B5 REDUCTASE"/>
    <property type="match status" value="1"/>
</dbReference>
<keyword evidence="10" id="KW-1185">Reference proteome</keyword>
<keyword evidence="4 6" id="KW-0274">FAD</keyword>
<keyword evidence="3 6" id="KW-0285">Flavoprotein</keyword>
<protein>
    <submittedName>
        <fullName evidence="9">Unnamed protein product</fullName>
    </submittedName>
</protein>
<evidence type="ECO:0000313" key="10">
    <source>
        <dbReference type="Proteomes" id="UP001165120"/>
    </source>
</evidence>
<feature type="binding site" evidence="6">
    <location>
        <position position="293"/>
    </location>
    <ligand>
        <name>FAD</name>
        <dbReference type="ChEBI" id="CHEBI:57692"/>
    </ligand>
</feature>
<feature type="binding site" evidence="6">
    <location>
        <position position="292"/>
    </location>
    <ligand>
        <name>FAD</name>
        <dbReference type="ChEBI" id="CHEBI:57692"/>
    </ligand>
</feature>
<dbReference type="PANTHER" id="PTHR19370:SF189">
    <property type="entry name" value="CYTOCHROME C MITOCHONDRIAL IMPORT FACTOR CYC2"/>
    <property type="match status" value="1"/>
</dbReference>
<evidence type="ECO:0000256" key="7">
    <source>
        <dbReference type="SAM" id="MobiDB-lite"/>
    </source>
</evidence>
<dbReference type="Gene3D" id="2.40.30.10">
    <property type="entry name" value="Translation factors"/>
    <property type="match status" value="1"/>
</dbReference>
<dbReference type="AlphaFoldDB" id="A0A9W6SUI3"/>
<feature type="binding site" evidence="6">
    <location>
        <position position="285"/>
    </location>
    <ligand>
        <name>FAD</name>
        <dbReference type="ChEBI" id="CHEBI:57692"/>
    </ligand>
</feature>
<feature type="transmembrane region" description="Helical" evidence="8">
    <location>
        <begin position="150"/>
        <end position="173"/>
    </location>
</feature>
<dbReference type="GO" id="GO:0016491">
    <property type="term" value="F:oxidoreductase activity"/>
    <property type="evidence" value="ECO:0007669"/>
    <property type="project" value="UniProtKB-KW"/>
</dbReference>
<dbReference type="InterPro" id="IPR039261">
    <property type="entry name" value="FNR_nucleotide-bd"/>
</dbReference>
<gene>
    <name evidence="9" type="ORF">Cboi02_000089100</name>
</gene>
<feature type="compositionally biased region" description="Basic and acidic residues" evidence="7">
    <location>
        <begin position="44"/>
        <end position="63"/>
    </location>
</feature>
<dbReference type="Gene3D" id="3.40.50.80">
    <property type="entry name" value="Nucleotide-binding domain of ferredoxin-NADP reductase (FNR) module"/>
    <property type="match status" value="1"/>
</dbReference>
<dbReference type="InterPro" id="IPR017938">
    <property type="entry name" value="Riboflavin_synthase-like_b-brl"/>
</dbReference>
<evidence type="ECO:0000256" key="8">
    <source>
        <dbReference type="SAM" id="Phobius"/>
    </source>
</evidence>
<evidence type="ECO:0000256" key="4">
    <source>
        <dbReference type="ARBA" id="ARBA00022827"/>
    </source>
</evidence>
<keyword evidence="8" id="KW-0472">Membrane</keyword>
<dbReference type="Proteomes" id="UP001165120">
    <property type="component" value="Unassembled WGS sequence"/>
</dbReference>
<sequence>MISRIIARRTPLPNRIGLFPRSGATISISKRLTFANTRFYSSSENKDAQDKKNDKSDEAEQGKGLETVGNTNRELTPDEINFSPDLSPKVSKPSGAPAAMPMNEALLSKPKTKYVPKESYDRVTYEFHAPPKPSEVKAENIRKKYRQSRLMIFIPTILTSIFGAWAIYTYSYFNVDEDEDPRLLANDKFLPYLVTYKKQVDEDHFIIELTRKKRGKNLFNPQSKVQMFDGKKLWSVEIKQPDINIVRNYTPLPLYVAGINPDTEEPLFRLVRNEHEEGKFILYIKKYGQGEMSRWLSNLNLLAEVELRGPFEEYKFPFHPLDKCENRPQLNILASKVKPDPDYPENLPPADNMIYFGAGTGIAPALQLLYSKNPPKGFVDIYVSVKNAATLPNEFLTLNYFLEKLGRAKFHYYYSDLNEKPTAKDVPYPQLKNFTGVIDLNISEELYKQKLLKQKKEEVRKQLGTGNNATNSSNDSSLPDNSDVLIDDGSSLPTDQNSGKPRIIITETSKEMYIPNYDPKLMPQNAVQQYEIEKKLKKLKGPSQAFVCGPESYIEYISGKPDLNNAANVDVGEIGGLLKEKKWDKSNIKRLI</sequence>
<evidence type="ECO:0000313" key="9">
    <source>
        <dbReference type="EMBL" id="GME67474.1"/>
    </source>
</evidence>
<feature type="region of interest" description="Disordered" evidence="7">
    <location>
        <begin position="42"/>
        <end position="100"/>
    </location>
</feature>
<dbReference type="SUPFAM" id="SSF52343">
    <property type="entry name" value="Ferredoxin reductase-like, C-terminal NADP-linked domain"/>
    <property type="match status" value="1"/>
</dbReference>
<feature type="region of interest" description="Disordered" evidence="7">
    <location>
        <begin position="462"/>
        <end position="502"/>
    </location>
</feature>
<organism evidence="9 10">
    <name type="scientific">Candida boidinii</name>
    <name type="common">Yeast</name>
    <dbReference type="NCBI Taxonomy" id="5477"/>
    <lineage>
        <taxon>Eukaryota</taxon>
        <taxon>Fungi</taxon>
        <taxon>Dikarya</taxon>
        <taxon>Ascomycota</taxon>
        <taxon>Saccharomycotina</taxon>
        <taxon>Pichiomycetes</taxon>
        <taxon>Pichiales</taxon>
        <taxon>Pichiaceae</taxon>
        <taxon>Ogataea</taxon>
        <taxon>Ogataea/Candida clade</taxon>
    </lineage>
</organism>
<reference evidence="9" key="1">
    <citation type="submission" date="2023-04" db="EMBL/GenBank/DDBJ databases">
        <title>Candida boidinii NBRC 10035.</title>
        <authorList>
            <person name="Ichikawa N."/>
            <person name="Sato H."/>
            <person name="Tonouchi N."/>
        </authorList>
    </citation>
    <scope>NUCLEOTIDE SEQUENCE</scope>
    <source>
        <strain evidence="9">NBRC 10035</strain>
    </source>
</reference>
<dbReference type="SUPFAM" id="SSF63380">
    <property type="entry name" value="Riboflavin synthase domain-like"/>
    <property type="match status" value="1"/>
</dbReference>
<dbReference type="EMBL" id="BSXN01000180">
    <property type="protein sequence ID" value="GME67474.1"/>
    <property type="molecule type" value="Genomic_DNA"/>
</dbReference>
<keyword evidence="5" id="KW-0560">Oxidoreductase</keyword>
<evidence type="ECO:0000256" key="1">
    <source>
        <dbReference type="ARBA" id="ARBA00001974"/>
    </source>
</evidence>
<evidence type="ECO:0000256" key="6">
    <source>
        <dbReference type="PIRSR" id="PIRSR601834-1"/>
    </source>
</evidence>
<feature type="compositionally biased region" description="Low complexity" evidence="7">
    <location>
        <begin position="471"/>
        <end position="483"/>
    </location>
</feature>